<accession>A0A4R6B5V1</accession>
<evidence type="ECO:0000313" key="2">
    <source>
        <dbReference type="Proteomes" id="UP000294562"/>
    </source>
</evidence>
<evidence type="ECO:0000313" key="1">
    <source>
        <dbReference type="EMBL" id="TDL91497.1"/>
    </source>
</evidence>
<organism evidence="1 2">
    <name type="scientific">Meridianimarinicoccus aquatilis</name>
    <dbReference type="NCBI Taxonomy" id="2552766"/>
    <lineage>
        <taxon>Bacteria</taxon>
        <taxon>Pseudomonadati</taxon>
        <taxon>Pseudomonadota</taxon>
        <taxon>Alphaproteobacteria</taxon>
        <taxon>Rhodobacterales</taxon>
        <taxon>Paracoccaceae</taxon>
        <taxon>Meridianimarinicoccus</taxon>
    </lineage>
</organism>
<name>A0A4R6B5V1_9RHOB</name>
<comment type="caution">
    <text evidence="1">The sequence shown here is derived from an EMBL/GenBank/DDBJ whole genome shotgun (WGS) entry which is preliminary data.</text>
</comment>
<protein>
    <submittedName>
        <fullName evidence="1">Uncharacterized protein</fullName>
    </submittedName>
</protein>
<reference evidence="1 2" key="1">
    <citation type="submission" date="2019-03" db="EMBL/GenBank/DDBJ databases">
        <title>Rhodobacteraceae bacterium SM1902, a new member of the family Rhodobacteraceae isolated from Yantai.</title>
        <authorList>
            <person name="Sun Y."/>
        </authorList>
    </citation>
    <scope>NUCLEOTIDE SEQUENCE [LARGE SCALE GENOMIC DNA]</scope>
    <source>
        <strain evidence="1 2">SM1902</strain>
    </source>
</reference>
<gene>
    <name evidence="1" type="ORF">E2L05_00235</name>
</gene>
<dbReference type="AlphaFoldDB" id="A0A4R6B5V1"/>
<dbReference type="EMBL" id="SMZO01000001">
    <property type="protein sequence ID" value="TDL91497.1"/>
    <property type="molecule type" value="Genomic_DNA"/>
</dbReference>
<dbReference type="Proteomes" id="UP000294562">
    <property type="component" value="Unassembled WGS sequence"/>
</dbReference>
<keyword evidence="2" id="KW-1185">Reference proteome</keyword>
<sequence length="92" mass="10185">MALPLVPTALTAARYAAVGIAAYSVWRAQTQPRRDQRAEDVLDDLPEGTTFQHDAEGAHGTVRWKRTVRAMKNGPGFEIDLTALGRLRVRKV</sequence>
<dbReference type="OrthoDB" id="7875658at2"/>
<proteinExistence type="predicted"/>
<dbReference type="RefSeq" id="WP_133341000.1">
    <property type="nucleotide sequence ID" value="NZ_SMZO01000001.1"/>
</dbReference>